<dbReference type="InterPro" id="IPR017500">
    <property type="entry name" value="Phage_infect_YhgE_N"/>
</dbReference>
<dbReference type="NCBIfam" id="TIGR03062">
    <property type="entry name" value="pip_yhgE_Cterm"/>
    <property type="match status" value="1"/>
</dbReference>
<feature type="transmembrane region" description="Helical" evidence="5">
    <location>
        <begin position="798"/>
        <end position="817"/>
    </location>
</feature>
<dbReference type="Pfam" id="PF12698">
    <property type="entry name" value="ABC2_membrane_3"/>
    <property type="match status" value="1"/>
</dbReference>
<protein>
    <submittedName>
        <fullName evidence="7">YhgE/Pip domain-containing protein</fullName>
    </submittedName>
</protein>
<dbReference type="EMBL" id="PVSN01000079">
    <property type="protein sequence ID" value="TGE70437.1"/>
    <property type="molecule type" value="Genomic_DNA"/>
</dbReference>
<feature type="transmembrane region" description="Helical" evidence="5">
    <location>
        <begin position="856"/>
        <end position="873"/>
    </location>
</feature>
<dbReference type="Gene3D" id="1.10.287.950">
    <property type="entry name" value="Methyl-accepting chemotaxis protein"/>
    <property type="match status" value="2"/>
</dbReference>
<keyword evidence="4 5" id="KW-0472">Membrane</keyword>
<accession>A0A4Z0RVU6</accession>
<evidence type="ECO:0000256" key="1">
    <source>
        <dbReference type="ARBA" id="ARBA00004141"/>
    </source>
</evidence>
<evidence type="ECO:0000313" key="8">
    <source>
        <dbReference type="Proteomes" id="UP000297646"/>
    </source>
</evidence>
<comment type="subcellular location">
    <subcellularLocation>
        <location evidence="1">Membrane</location>
        <topology evidence="1">Multi-pass membrane protein</topology>
    </subcellularLocation>
</comment>
<dbReference type="NCBIfam" id="TIGR03061">
    <property type="entry name" value="pip_yhgE_Nterm"/>
    <property type="match status" value="1"/>
</dbReference>
<feature type="transmembrane region" description="Helical" evidence="5">
    <location>
        <begin position="698"/>
        <end position="718"/>
    </location>
</feature>
<evidence type="ECO:0000313" key="7">
    <source>
        <dbReference type="EMBL" id="TGE70437.1"/>
    </source>
</evidence>
<dbReference type="InterPro" id="IPR051328">
    <property type="entry name" value="T7SS_ABC-Transporter"/>
</dbReference>
<evidence type="ECO:0000256" key="3">
    <source>
        <dbReference type="ARBA" id="ARBA00022989"/>
    </source>
</evidence>
<comment type="caution">
    <text evidence="7">The sequence shown here is derived from an EMBL/GenBank/DDBJ whole genome shotgun (WGS) entry which is preliminary data.</text>
</comment>
<gene>
    <name evidence="7" type="ORF">C6P11_10430</name>
</gene>
<dbReference type="RefSeq" id="WP_135520890.1">
    <property type="nucleotide sequence ID" value="NZ_PVSN01000079.1"/>
</dbReference>
<evidence type="ECO:0000256" key="2">
    <source>
        <dbReference type="ARBA" id="ARBA00022692"/>
    </source>
</evidence>
<name>A0A4Z0RVU6_WEICO</name>
<reference evidence="7 8" key="1">
    <citation type="submission" date="2018-03" db="EMBL/GenBank/DDBJ databases">
        <title>Genome sequencing of Weissella confusa isolates.</title>
        <authorList>
            <person name="Kajala I."/>
            <person name="Baruah R."/>
            <person name="Bergsveinson J."/>
            <person name="Juvonen R."/>
            <person name="Ziola B."/>
        </authorList>
    </citation>
    <scope>NUCLEOTIDE SEQUENCE [LARGE SCALE GENOMIC DNA]</scope>
    <source>
        <strain evidence="7 8">VTT E-062653</strain>
    </source>
</reference>
<keyword evidence="3 5" id="KW-1133">Transmembrane helix</keyword>
<dbReference type="Proteomes" id="UP000297646">
    <property type="component" value="Unassembled WGS sequence"/>
</dbReference>
<dbReference type="OrthoDB" id="9811483at2"/>
<sequence length="888" mass="94034">MFKAEWEYLKKHKFFMLVIVVLFFVPSIYAVTFLSSLWDPYGQVKNLPVAIVNKDKSVNYEGQKLAVGDDLEKELRKSKAMDFHFPSEEEAKAGLKDGKYYTVITIPSDFSKDATTLLDKEPKQMKLDYETSSGHSFIAGKLSESGAKEISQNVSEQVTKTYAKTIFAEMKKVGKGMGTAADANKQLADGTTQIKSGSDQLTSGLQTLSASTLQFNDGAQTLTQGLSQYVDGVAQADSGSRQLTAGLSQLNGQVPALVGGVSQLANGSNQVTAGLGQLNSQVPALTGGVNQLSNGSNLLANGSNQLVAGSNTLTSGVQQYTAGVNQAASGSEQIANGVDQLHQQLKNQDFEGKITTLQTQVAMLQDIAKDMPSNGQLQAQLQTAQTHLDNLNKASADDAAAMPANVDKAFADAGVQVTPEQKAKIAASLTADVNNSETSKQIEPIVKDIAALSAQINAFNNAHGSQITQLAEAANNTDLNDVNTQLEQMKALPGAINTLDEKTHELSAGLNQLAGKSTDLQNGSTQVSDGLNTLNGKLNELNGGLDTLKGKTGTLSSGVSALTNGSTQVSDGLNTLNGKTGDLSNGASQLLAGSSQLTTGLDTLNIKRSELNSGSGQLADGARQLNGGANQLTTGAEQLSPALAKVQAGNQTLADKMGSAAKQVNDTKATNKTFKQIAVPATAKQTEKDHVANNGTGMVPYMFSVAMFVGMMALNLMLDMISPRTKISSLAAWMGSKMVMLFGIAVMAATVLYGLSISILGLDPIHPLQTYGFMILISLMDAALVTAIYMWFDKAGAFAAMVLLVFQLSGSAGTYPIQLSNAFFEWLHPYLPMTYTVDGLRETIMIGGSAMPQVEVLFSIFVVSIIAMVIYYVSHRHHYSMMQDIAEA</sequence>
<organism evidence="7 8">
    <name type="scientific">Weissella confusa</name>
    <name type="common">Lactobacillus confusus</name>
    <dbReference type="NCBI Taxonomy" id="1583"/>
    <lineage>
        <taxon>Bacteria</taxon>
        <taxon>Bacillati</taxon>
        <taxon>Bacillota</taxon>
        <taxon>Bacilli</taxon>
        <taxon>Lactobacillales</taxon>
        <taxon>Lactobacillaceae</taxon>
        <taxon>Weissella</taxon>
    </lineage>
</organism>
<feature type="transmembrane region" description="Helical" evidence="5">
    <location>
        <begin position="768"/>
        <end position="791"/>
    </location>
</feature>
<feature type="transmembrane region" description="Helical" evidence="5">
    <location>
        <begin position="739"/>
        <end position="762"/>
    </location>
</feature>
<dbReference type="InterPro" id="IPR013525">
    <property type="entry name" value="ABC2_TM"/>
</dbReference>
<dbReference type="PANTHER" id="PTHR43077">
    <property type="entry name" value="TRANSPORT PERMEASE YVFS-RELATED"/>
    <property type="match status" value="1"/>
</dbReference>
<dbReference type="InterPro" id="IPR023908">
    <property type="entry name" value="xxxLxxG_rpt"/>
</dbReference>
<keyword evidence="2 5" id="KW-0812">Transmembrane</keyword>
<evidence type="ECO:0000259" key="6">
    <source>
        <dbReference type="Pfam" id="PF12698"/>
    </source>
</evidence>
<evidence type="ECO:0000256" key="4">
    <source>
        <dbReference type="ARBA" id="ARBA00023136"/>
    </source>
</evidence>
<proteinExistence type="predicted"/>
<dbReference type="PANTHER" id="PTHR43077:SF5">
    <property type="entry name" value="PHAGE INFECTION PROTEIN"/>
    <property type="match status" value="1"/>
</dbReference>
<dbReference type="NCBIfam" id="TIGR03057">
    <property type="entry name" value="xxxLxxG_by_4"/>
    <property type="match status" value="9"/>
</dbReference>
<feature type="domain" description="ABC-2 type transporter transmembrane" evidence="6">
    <location>
        <begin position="651"/>
        <end position="870"/>
    </location>
</feature>
<evidence type="ECO:0000256" key="5">
    <source>
        <dbReference type="SAM" id="Phobius"/>
    </source>
</evidence>
<dbReference type="Gene3D" id="3.40.1710.10">
    <property type="entry name" value="abc type-2 transporter like domain"/>
    <property type="match status" value="1"/>
</dbReference>
<dbReference type="GO" id="GO:0140359">
    <property type="term" value="F:ABC-type transporter activity"/>
    <property type="evidence" value="ECO:0007669"/>
    <property type="project" value="InterPro"/>
</dbReference>
<dbReference type="GO" id="GO:0016020">
    <property type="term" value="C:membrane"/>
    <property type="evidence" value="ECO:0007669"/>
    <property type="project" value="UniProtKB-SubCell"/>
</dbReference>
<dbReference type="AlphaFoldDB" id="A0A4Z0RVU6"/>
<dbReference type="InterPro" id="IPR017501">
    <property type="entry name" value="Phage_infect_YhgE_C"/>
</dbReference>